<accession>A0A413FJ09</accession>
<dbReference type="InterPro" id="IPR012902">
    <property type="entry name" value="N_methyl_site"/>
</dbReference>
<organism evidence="2 3">
    <name type="scientific">Enterocloster asparagiformis</name>
    <dbReference type="NCBI Taxonomy" id="333367"/>
    <lineage>
        <taxon>Bacteria</taxon>
        <taxon>Bacillati</taxon>
        <taxon>Bacillota</taxon>
        <taxon>Clostridia</taxon>
        <taxon>Lachnospirales</taxon>
        <taxon>Lachnospiraceae</taxon>
        <taxon>Enterocloster</taxon>
    </lineage>
</organism>
<dbReference type="Pfam" id="PF07963">
    <property type="entry name" value="N_methyl"/>
    <property type="match status" value="1"/>
</dbReference>
<dbReference type="EMBL" id="QSBM01000003">
    <property type="protein sequence ID" value="RGX31455.1"/>
    <property type="molecule type" value="Genomic_DNA"/>
</dbReference>
<protein>
    <submittedName>
        <fullName evidence="2">Prepilin-type N-terminal cleavage/methylation domain-containing protein</fullName>
    </submittedName>
</protein>
<evidence type="ECO:0000313" key="3">
    <source>
        <dbReference type="Proteomes" id="UP000283880"/>
    </source>
</evidence>
<name>A0A413FJ09_9FIRM</name>
<dbReference type="Gene3D" id="3.30.700.10">
    <property type="entry name" value="Glycoprotein, Type 4 Pilin"/>
    <property type="match status" value="1"/>
</dbReference>
<keyword evidence="1" id="KW-0472">Membrane</keyword>
<dbReference type="Proteomes" id="UP000283880">
    <property type="component" value="Unassembled WGS sequence"/>
</dbReference>
<dbReference type="SUPFAM" id="SSF54523">
    <property type="entry name" value="Pili subunits"/>
    <property type="match status" value="1"/>
</dbReference>
<dbReference type="RefSeq" id="WP_117777158.1">
    <property type="nucleotide sequence ID" value="NZ_JAWRJJ010000286.1"/>
</dbReference>
<dbReference type="AlphaFoldDB" id="A0A413FJ09"/>
<proteinExistence type="predicted"/>
<dbReference type="NCBIfam" id="TIGR02532">
    <property type="entry name" value="IV_pilin_GFxxxE"/>
    <property type="match status" value="1"/>
</dbReference>
<evidence type="ECO:0000256" key="1">
    <source>
        <dbReference type="SAM" id="Phobius"/>
    </source>
</evidence>
<gene>
    <name evidence="2" type="ORF">DWV29_06140</name>
</gene>
<dbReference type="InterPro" id="IPR045584">
    <property type="entry name" value="Pilin-like"/>
</dbReference>
<feature type="transmembrane region" description="Helical" evidence="1">
    <location>
        <begin position="12"/>
        <end position="36"/>
    </location>
</feature>
<evidence type="ECO:0000313" key="2">
    <source>
        <dbReference type="EMBL" id="RGX31455.1"/>
    </source>
</evidence>
<dbReference type="PANTHER" id="PTHR30093">
    <property type="entry name" value="GENERAL SECRETION PATHWAY PROTEIN G"/>
    <property type="match status" value="1"/>
</dbReference>
<reference evidence="2 3" key="1">
    <citation type="submission" date="2018-08" db="EMBL/GenBank/DDBJ databases">
        <title>A genome reference for cultivated species of the human gut microbiota.</title>
        <authorList>
            <person name="Zou Y."/>
            <person name="Xue W."/>
            <person name="Luo G."/>
        </authorList>
    </citation>
    <scope>NUCLEOTIDE SEQUENCE [LARGE SCALE GENOMIC DNA]</scope>
    <source>
        <strain evidence="2 3">AF04-15</strain>
    </source>
</reference>
<keyword evidence="1" id="KW-1133">Transmembrane helix</keyword>
<keyword evidence="1" id="KW-0812">Transmembrane</keyword>
<sequence>MNRMSKKLNKKGFTLAELLIVVAIIAVLVVVSVPIFSSKLEKAREAADVANMRAAKAAAASMYLSDESSASKGPYYYDADNGVLENKKDDINGYGQGTKTEGGVTYGDYYKDTMECKGQIIEVTIKVPEKVDEEVKVGMEWVPAGTTK</sequence>
<dbReference type="OrthoDB" id="9957023at2"/>
<comment type="caution">
    <text evidence="2">The sequence shown here is derived from an EMBL/GenBank/DDBJ whole genome shotgun (WGS) entry which is preliminary data.</text>
</comment>